<sequence>MKTLGLLINPIAGMGGSVGLKGTDGMYEEAVRRGAVRKANDRAAVALKALLPLKDELLVLCASGEMGEDLAKSLGFRVQVVYTTCTRESSASDTIAAARAMKDADLLLFAGGDGTARDVVSAVGGEKVALGIPAGVKIHSPVYAIRPEAAGSLALNYLKGGCAQTREAEVVDIDESAYREGRVSTSLYGYLQVPYERRFLQSSKAPSPLSEHSQQVNIAWEMIDQMKPDLYYLVGPGSTTKTLMDVLGLPDTLIGVDLILNKQLVQSDLCEQDILRRMDERETHLIITPTGGQGFLLGRGNQQLSAAVMRRIGKERLHVLATQEKLFHLQGSPLLVDTGDSEVDELLSGYVRVIINYMEEQICKIGRDRT</sequence>
<evidence type="ECO:0000313" key="2">
    <source>
        <dbReference type="Proteomes" id="UP000787672"/>
    </source>
</evidence>
<keyword evidence="1" id="KW-0808">Transferase</keyword>
<dbReference type="GO" id="GO:0016301">
    <property type="term" value="F:kinase activity"/>
    <property type="evidence" value="ECO:0007669"/>
    <property type="project" value="UniProtKB-KW"/>
</dbReference>
<dbReference type="EMBL" id="JAHLQN010000001">
    <property type="protein sequence ID" value="MBU5626866.1"/>
    <property type="molecule type" value="Genomic_DNA"/>
</dbReference>
<dbReference type="InterPro" id="IPR039065">
    <property type="entry name" value="AcoX-like"/>
</dbReference>
<protein>
    <submittedName>
        <fullName evidence="1">ATP-NAD kinase family protein</fullName>
    </submittedName>
</protein>
<gene>
    <name evidence="1" type="ORF">KQI82_08055</name>
</gene>
<keyword evidence="1" id="KW-0418">Kinase</keyword>
<comment type="caution">
    <text evidence="1">The sequence shown here is derived from an EMBL/GenBank/DDBJ whole genome shotgun (WGS) entry which is preliminary data.</text>
</comment>
<proteinExistence type="predicted"/>
<dbReference type="RefSeq" id="WP_216632293.1">
    <property type="nucleotide sequence ID" value="NZ_JAHLQN010000001.1"/>
</dbReference>
<dbReference type="PIRSF" id="PIRSF016907">
    <property type="entry name" value="Kin_ATP-NAD"/>
    <property type="match status" value="1"/>
</dbReference>
<dbReference type="InterPro" id="IPR011386">
    <property type="entry name" value="Put_ATP-NAD_kin"/>
</dbReference>
<keyword evidence="2" id="KW-1185">Reference proteome</keyword>
<dbReference type="PANTHER" id="PTHR40697:SF2">
    <property type="entry name" value="ATP-NAD KINASE-RELATED"/>
    <property type="match status" value="1"/>
</dbReference>
<evidence type="ECO:0000313" key="1">
    <source>
        <dbReference type="EMBL" id="MBU5626866.1"/>
    </source>
</evidence>
<dbReference type="InterPro" id="IPR002504">
    <property type="entry name" value="NADK"/>
</dbReference>
<name>A0ABS6F9A7_9FIRM</name>
<dbReference type="Proteomes" id="UP000787672">
    <property type="component" value="Unassembled WGS sequence"/>
</dbReference>
<dbReference type="PANTHER" id="PTHR40697">
    <property type="entry name" value="ACETOIN CATABOLISM PROTEIN X"/>
    <property type="match status" value="1"/>
</dbReference>
<dbReference type="Pfam" id="PF01513">
    <property type="entry name" value="NAD_kinase"/>
    <property type="match status" value="1"/>
</dbReference>
<organism evidence="1 2">
    <name type="scientific">Dysosmobacter acutus</name>
    <dbReference type="NCBI Taxonomy" id="2841504"/>
    <lineage>
        <taxon>Bacteria</taxon>
        <taxon>Bacillati</taxon>
        <taxon>Bacillota</taxon>
        <taxon>Clostridia</taxon>
        <taxon>Eubacteriales</taxon>
        <taxon>Oscillospiraceae</taxon>
        <taxon>Dysosmobacter</taxon>
    </lineage>
</organism>
<reference evidence="1 2" key="1">
    <citation type="submission" date="2021-06" db="EMBL/GenBank/DDBJ databases">
        <authorList>
            <person name="Sun Q."/>
            <person name="Li D."/>
        </authorList>
    </citation>
    <scope>NUCLEOTIDE SEQUENCE [LARGE SCALE GENOMIC DNA]</scope>
    <source>
        <strain evidence="1 2">MSJ-2</strain>
    </source>
</reference>
<dbReference type="Pfam" id="PF20143">
    <property type="entry name" value="NAD_kinase_C"/>
    <property type="match status" value="1"/>
</dbReference>
<accession>A0ABS6F9A7</accession>